<evidence type="ECO:0000313" key="4">
    <source>
        <dbReference type="Proteomes" id="UP001055102"/>
    </source>
</evidence>
<gene>
    <name evidence="3" type="primary">rutB_2</name>
    <name evidence="3" type="ORF">AOPFMNJM_2814</name>
</gene>
<dbReference type="CDD" id="cd00431">
    <property type="entry name" value="cysteine_hydrolases"/>
    <property type="match status" value="1"/>
</dbReference>
<dbReference type="SUPFAM" id="SSF52499">
    <property type="entry name" value="Isochorismatase-like hydrolases"/>
    <property type="match status" value="1"/>
</dbReference>
<evidence type="ECO:0000259" key="2">
    <source>
        <dbReference type="Pfam" id="PF00857"/>
    </source>
</evidence>
<keyword evidence="4" id="KW-1185">Reference proteome</keyword>
<dbReference type="Proteomes" id="UP001055102">
    <property type="component" value="Unassembled WGS sequence"/>
</dbReference>
<name>A0ABQ4SWA8_9HYPH</name>
<dbReference type="PANTHER" id="PTHR43540:SF6">
    <property type="entry name" value="ISOCHORISMATASE-LIKE DOMAIN-CONTAINING PROTEIN"/>
    <property type="match status" value="1"/>
</dbReference>
<dbReference type="Pfam" id="PF00857">
    <property type="entry name" value="Isochorismatase"/>
    <property type="match status" value="1"/>
</dbReference>
<dbReference type="RefSeq" id="WP_238276677.1">
    <property type="nucleotide sequence ID" value="NZ_BPQR01000046.1"/>
</dbReference>
<dbReference type="PANTHER" id="PTHR43540">
    <property type="entry name" value="PEROXYUREIDOACRYLATE/UREIDOACRYLATE AMIDOHYDROLASE-RELATED"/>
    <property type="match status" value="1"/>
</dbReference>
<feature type="domain" description="Isochorismatase-like" evidence="2">
    <location>
        <begin position="23"/>
        <end position="194"/>
    </location>
</feature>
<keyword evidence="1" id="KW-0378">Hydrolase</keyword>
<reference evidence="3" key="1">
    <citation type="journal article" date="2021" name="Front. Microbiol.">
        <title>Comprehensive Comparative Genomics and Phenotyping of Methylobacterium Species.</title>
        <authorList>
            <person name="Alessa O."/>
            <person name="Ogura Y."/>
            <person name="Fujitani Y."/>
            <person name="Takami H."/>
            <person name="Hayashi T."/>
            <person name="Sahin N."/>
            <person name="Tani A."/>
        </authorList>
    </citation>
    <scope>NUCLEOTIDE SEQUENCE</scope>
    <source>
        <strain evidence="3">LMG 23639</strain>
    </source>
</reference>
<evidence type="ECO:0000313" key="3">
    <source>
        <dbReference type="EMBL" id="GJE07485.1"/>
    </source>
</evidence>
<reference evidence="3" key="2">
    <citation type="submission" date="2021-08" db="EMBL/GenBank/DDBJ databases">
        <authorList>
            <person name="Tani A."/>
            <person name="Ola A."/>
            <person name="Ogura Y."/>
            <person name="Katsura K."/>
            <person name="Hayashi T."/>
        </authorList>
    </citation>
    <scope>NUCLEOTIDE SEQUENCE</scope>
    <source>
        <strain evidence="3">LMG 23639</strain>
    </source>
</reference>
<evidence type="ECO:0000256" key="1">
    <source>
        <dbReference type="ARBA" id="ARBA00022801"/>
    </source>
</evidence>
<accession>A0ABQ4SWA8</accession>
<sequence>MKEADIAKAGASPEGERLGARCAHLCVDMQRLFAEDTEWRTPWMPRVLPRVTRIAEAHPERTIFTRFIPAARPGEGRGTWAAYSERWASMTLERLAPGLVDLVPELARLVPPATVIDKRVYSPWLDTGLDGLLRERGVETLIVTGAETDVCVLGAVLGGVDLGYRILLVTDALCSSCDEAHDALLLMYHARYGQQVETVTTDELLARWA</sequence>
<dbReference type="Gene3D" id="3.40.50.850">
    <property type="entry name" value="Isochorismatase-like"/>
    <property type="match status" value="1"/>
</dbReference>
<dbReference type="InterPro" id="IPR000868">
    <property type="entry name" value="Isochorismatase-like_dom"/>
</dbReference>
<dbReference type="InterPro" id="IPR036380">
    <property type="entry name" value="Isochorismatase-like_sf"/>
</dbReference>
<comment type="caution">
    <text evidence="3">The sequence shown here is derived from an EMBL/GenBank/DDBJ whole genome shotgun (WGS) entry which is preliminary data.</text>
</comment>
<protein>
    <submittedName>
        <fullName evidence="3">Peroxyureidoacrylate/ureidoacrylate amidohydrolase RutB</fullName>
    </submittedName>
</protein>
<organism evidence="3 4">
    <name type="scientific">Methylobacterium jeotgali</name>
    <dbReference type="NCBI Taxonomy" id="381630"/>
    <lineage>
        <taxon>Bacteria</taxon>
        <taxon>Pseudomonadati</taxon>
        <taxon>Pseudomonadota</taxon>
        <taxon>Alphaproteobacteria</taxon>
        <taxon>Hyphomicrobiales</taxon>
        <taxon>Methylobacteriaceae</taxon>
        <taxon>Methylobacterium</taxon>
    </lineage>
</organism>
<dbReference type="EMBL" id="BPQR01000046">
    <property type="protein sequence ID" value="GJE07485.1"/>
    <property type="molecule type" value="Genomic_DNA"/>
</dbReference>
<proteinExistence type="predicted"/>
<dbReference type="InterPro" id="IPR050272">
    <property type="entry name" value="Isochorismatase-like_hydrls"/>
</dbReference>